<dbReference type="AlphaFoldDB" id="A0A914RA55"/>
<reference evidence="2" key="1">
    <citation type="submission" date="2022-11" db="UniProtKB">
        <authorList>
            <consortium name="WormBaseParasite"/>
        </authorList>
    </citation>
    <scope>IDENTIFICATION</scope>
</reference>
<dbReference type="InterPro" id="IPR045864">
    <property type="entry name" value="aa-tRNA-synth_II/BPL/LPL"/>
</dbReference>
<dbReference type="GO" id="GO:0005739">
    <property type="term" value="C:mitochondrion"/>
    <property type="evidence" value="ECO:0007669"/>
    <property type="project" value="TreeGrafter"/>
</dbReference>
<dbReference type="WBParaSite" id="PEQ_0000315601-mRNA-1">
    <property type="protein sequence ID" value="PEQ_0000315601-mRNA-1"/>
    <property type="gene ID" value="PEQ_0000315601"/>
</dbReference>
<dbReference type="PANTHER" id="PTHR10745:SF0">
    <property type="entry name" value="GLYCINE--TRNA LIGASE"/>
    <property type="match status" value="1"/>
</dbReference>
<protein>
    <submittedName>
        <fullName evidence="2">Uncharacterized protein</fullName>
    </submittedName>
</protein>
<sequence>MDQHCGGCELNLQDCWDAEILTSYGWIECVGNADRACFDLQQHYKATNVKLTAEKKLPEPKTVQVTEIVPNKGVIGKAFKANAKQ</sequence>
<dbReference type="PANTHER" id="PTHR10745">
    <property type="entry name" value="GLYCYL-TRNA SYNTHETASE/DNA POLYMERASE SUBUNIT GAMMA-2"/>
    <property type="match status" value="1"/>
</dbReference>
<dbReference type="SUPFAM" id="SSF55681">
    <property type="entry name" value="Class II aaRS and biotin synthetases"/>
    <property type="match status" value="1"/>
</dbReference>
<accession>A0A914RA55</accession>
<keyword evidence="1" id="KW-1185">Reference proteome</keyword>
<dbReference type="Gene3D" id="3.30.930.10">
    <property type="entry name" value="Bira Bifunctional Protein, Domain 2"/>
    <property type="match status" value="1"/>
</dbReference>
<dbReference type="GO" id="GO:0070150">
    <property type="term" value="P:mitochondrial glycyl-tRNA aminoacylation"/>
    <property type="evidence" value="ECO:0007669"/>
    <property type="project" value="TreeGrafter"/>
</dbReference>
<name>A0A914RA55_PAREQ</name>
<evidence type="ECO:0000313" key="2">
    <source>
        <dbReference type="WBParaSite" id="PEQ_0000315601-mRNA-1"/>
    </source>
</evidence>
<dbReference type="InterPro" id="IPR027031">
    <property type="entry name" value="Gly-tRNA_synthase/POLG2"/>
</dbReference>
<dbReference type="GO" id="GO:0004820">
    <property type="term" value="F:glycine-tRNA ligase activity"/>
    <property type="evidence" value="ECO:0007669"/>
    <property type="project" value="TreeGrafter"/>
</dbReference>
<evidence type="ECO:0000313" key="1">
    <source>
        <dbReference type="Proteomes" id="UP000887564"/>
    </source>
</evidence>
<dbReference type="Proteomes" id="UP000887564">
    <property type="component" value="Unplaced"/>
</dbReference>
<organism evidence="1 2">
    <name type="scientific">Parascaris equorum</name>
    <name type="common">Equine roundworm</name>
    <dbReference type="NCBI Taxonomy" id="6256"/>
    <lineage>
        <taxon>Eukaryota</taxon>
        <taxon>Metazoa</taxon>
        <taxon>Ecdysozoa</taxon>
        <taxon>Nematoda</taxon>
        <taxon>Chromadorea</taxon>
        <taxon>Rhabditida</taxon>
        <taxon>Spirurina</taxon>
        <taxon>Ascaridomorpha</taxon>
        <taxon>Ascaridoidea</taxon>
        <taxon>Ascarididae</taxon>
        <taxon>Parascaris</taxon>
    </lineage>
</organism>
<proteinExistence type="predicted"/>